<accession>A0ABQ3CZB1</accession>
<dbReference type="Proteomes" id="UP000634455">
    <property type="component" value="Unassembled WGS sequence"/>
</dbReference>
<dbReference type="EMBL" id="BMZF01000002">
    <property type="protein sequence ID" value="GHA47841.1"/>
    <property type="molecule type" value="Genomic_DNA"/>
</dbReference>
<keyword evidence="3" id="KW-1185">Reference proteome</keyword>
<evidence type="ECO:0000313" key="3">
    <source>
        <dbReference type="Proteomes" id="UP000634455"/>
    </source>
</evidence>
<name>A0ABQ3CZB1_9RHOB</name>
<sequence length="65" mass="6809">MILAIIGIGILFGLTASVSSLVVGIPLIFAFAIYIIASIFGATATCAYFFIKSYICRNQTAVTTG</sequence>
<protein>
    <submittedName>
        <fullName evidence="2">Uncharacterized protein</fullName>
    </submittedName>
</protein>
<gene>
    <name evidence="2" type="ORF">GCM10008927_10970</name>
</gene>
<feature type="transmembrane region" description="Helical" evidence="1">
    <location>
        <begin position="27"/>
        <end position="51"/>
    </location>
</feature>
<evidence type="ECO:0000256" key="1">
    <source>
        <dbReference type="SAM" id="Phobius"/>
    </source>
</evidence>
<organism evidence="2 3">
    <name type="scientific">Paramylibacter ulvae</name>
    <dbReference type="NCBI Taxonomy" id="1651968"/>
    <lineage>
        <taxon>Bacteria</taxon>
        <taxon>Pseudomonadati</taxon>
        <taxon>Pseudomonadota</taxon>
        <taxon>Alphaproteobacteria</taxon>
        <taxon>Rhodobacterales</taxon>
        <taxon>Paracoccaceae</taxon>
        <taxon>Paramylibacter</taxon>
    </lineage>
</organism>
<comment type="caution">
    <text evidence="2">The sequence shown here is derived from an EMBL/GenBank/DDBJ whole genome shotgun (WGS) entry which is preliminary data.</text>
</comment>
<reference evidence="3" key="1">
    <citation type="journal article" date="2019" name="Int. J. Syst. Evol. Microbiol.">
        <title>The Global Catalogue of Microorganisms (GCM) 10K type strain sequencing project: providing services to taxonomists for standard genome sequencing and annotation.</title>
        <authorList>
            <consortium name="The Broad Institute Genomics Platform"/>
            <consortium name="The Broad Institute Genome Sequencing Center for Infectious Disease"/>
            <person name="Wu L."/>
            <person name="Ma J."/>
        </authorList>
    </citation>
    <scope>NUCLEOTIDE SEQUENCE [LARGE SCALE GENOMIC DNA]</scope>
    <source>
        <strain evidence="3">KCTC 32465</strain>
    </source>
</reference>
<keyword evidence="1" id="KW-0472">Membrane</keyword>
<proteinExistence type="predicted"/>
<keyword evidence="1" id="KW-1133">Transmembrane helix</keyword>
<evidence type="ECO:0000313" key="2">
    <source>
        <dbReference type="EMBL" id="GHA47841.1"/>
    </source>
</evidence>
<keyword evidence="1" id="KW-0812">Transmembrane</keyword>